<name>A0A5B7FR72_PORTR</name>
<dbReference type="EMBL" id="VSRR010007962">
    <property type="protein sequence ID" value="MPC47857.1"/>
    <property type="molecule type" value="Genomic_DNA"/>
</dbReference>
<proteinExistence type="predicted"/>
<evidence type="ECO:0000313" key="2">
    <source>
        <dbReference type="Proteomes" id="UP000324222"/>
    </source>
</evidence>
<protein>
    <submittedName>
        <fullName evidence="1">Uncharacterized protein</fullName>
    </submittedName>
</protein>
<gene>
    <name evidence="1" type="ORF">E2C01_041616</name>
</gene>
<dbReference type="AlphaFoldDB" id="A0A5B7FR72"/>
<organism evidence="1 2">
    <name type="scientific">Portunus trituberculatus</name>
    <name type="common">Swimming crab</name>
    <name type="synonym">Neptunus trituberculatus</name>
    <dbReference type="NCBI Taxonomy" id="210409"/>
    <lineage>
        <taxon>Eukaryota</taxon>
        <taxon>Metazoa</taxon>
        <taxon>Ecdysozoa</taxon>
        <taxon>Arthropoda</taxon>
        <taxon>Crustacea</taxon>
        <taxon>Multicrustacea</taxon>
        <taxon>Malacostraca</taxon>
        <taxon>Eumalacostraca</taxon>
        <taxon>Eucarida</taxon>
        <taxon>Decapoda</taxon>
        <taxon>Pleocyemata</taxon>
        <taxon>Brachyura</taxon>
        <taxon>Eubrachyura</taxon>
        <taxon>Portunoidea</taxon>
        <taxon>Portunidae</taxon>
        <taxon>Portuninae</taxon>
        <taxon>Portunus</taxon>
    </lineage>
</organism>
<accession>A0A5B7FR72</accession>
<keyword evidence="2" id="KW-1185">Reference proteome</keyword>
<dbReference type="Proteomes" id="UP000324222">
    <property type="component" value="Unassembled WGS sequence"/>
</dbReference>
<sequence length="142" mass="16160">MLLMWKKLASGDLLVQTVNLWFIHDIEIEASIKVSMNSCRGVASHRDFVDMEPTDIVDCMIDQHVTEARKITKMVDGTRSTTSVIFIFSAAKLPERFSSLHSESPPLFQVRSPWQCLLVFSCLLRRRGPLGGSVYIFDREVL</sequence>
<reference evidence="1 2" key="1">
    <citation type="submission" date="2019-05" db="EMBL/GenBank/DDBJ databases">
        <title>Another draft genome of Portunus trituberculatus and its Hox gene families provides insights of decapod evolution.</title>
        <authorList>
            <person name="Jeong J.-H."/>
            <person name="Song I."/>
            <person name="Kim S."/>
            <person name="Choi T."/>
            <person name="Kim D."/>
            <person name="Ryu S."/>
            <person name="Kim W."/>
        </authorList>
    </citation>
    <scope>NUCLEOTIDE SEQUENCE [LARGE SCALE GENOMIC DNA]</scope>
    <source>
        <tissue evidence="1">Muscle</tissue>
    </source>
</reference>
<comment type="caution">
    <text evidence="1">The sequence shown here is derived from an EMBL/GenBank/DDBJ whole genome shotgun (WGS) entry which is preliminary data.</text>
</comment>
<evidence type="ECO:0000313" key="1">
    <source>
        <dbReference type="EMBL" id="MPC47857.1"/>
    </source>
</evidence>